<name>A0A177YM00_9NOCA</name>
<protein>
    <submittedName>
        <fullName evidence="1">Uncharacterized protein</fullName>
    </submittedName>
</protein>
<keyword evidence="2" id="KW-1185">Reference proteome</keyword>
<accession>A0A177YM00</accession>
<comment type="caution">
    <text evidence="1">The sequence shown here is derived from an EMBL/GenBank/DDBJ whole genome shotgun (WGS) entry which is preliminary data.</text>
</comment>
<dbReference type="AlphaFoldDB" id="A0A177YM00"/>
<dbReference type="Proteomes" id="UP000077519">
    <property type="component" value="Unassembled WGS sequence"/>
</dbReference>
<proteinExistence type="predicted"/>
<gene>
    <name evidence="1" type="ORF">A3K89_17425</name>
</gene>
<evidence type="ECO:0000313" key="1">
    <source>
        <dbReference type="EMBL" id="OAK56249.1"/>
    </source>
</evidence>
<reference evidence="1 2" key="1">
    <citation type="submission" date="2016-03" db="EMBL/GenBank/DDBJ databases">
        <title>Genome sequence of Rhodococcus kyotonensis KB10.</title>
        <authorList>
            <person name="Jeong H."/>
            <person name="Hong C.E."/>
            <person name="Jo S.H."/>
            <person name="Park J.M."/>
        </authorList>
    </citation>
    <scope>NUCLEOTIDE SEQUENCE [LARGE SCALE GENOMIC DNA]</scope>
    <source>
        <strain evidence="1 2">KB10</strain>
    </source>
</reference>
<sequence length="64" mass="7518">MVQVYLTEKQYPCLMIHTLLRQFMKLNFEQASIGLNVRFRCPSVCSIPIVSFEAQFLSPLRMHL</sequence>
<dbReference type="EMBL" id="LVHI01000005">
    <property type="protein sequence ID" value="OAK56249.1"/>
    <property type="molecule type" value="Genomic_DNA"/>
</dbReference>
<evidence type="ECO:0000313" key="2">
    <source>
        <dbReference type="Proteomes" id="UP000077519"/>
    </source>
</evidence>
<organism evidence="1 2">
    <name type="scientific">Rhodococcoides kyotonense</name>
    <dbReference type="NCBI Taxonomy" id="398843"/>
    <lineage>
        <taxon>Bacteria</taxon>
        <taxon>Bacillati</taxon>
        <taxon>Actinomycetota</taxon>
        <taxon>Actinomycetes</taxon>
        <taxon>Mycobacteriales</taxon>
        <taxon>Nocardiaceae</taxon>
        <taxon>Rhodococcoides</taxon>
    </lineage>
</organism>